<dbReference type="KEGG" id="dpg:DESPIGER_2094"/>
<accession>A0A1K1LGS1</accession>
<sequence>MGECRAARKTARTACRALQGGQRHRAWHPPADGPLSCGRDAPPAIRHARFPLSADGPERQRRFDFMH</sequence>
<proteinExistence type="predicted"/>
<keyword evidence="2" id="KW-1185">Reference proteome</keyword>
<dbReference type="Proteomes" id="UP000186323">
    <property type="component" value="Chromosome I"/>
</dbReference>
<organism evidence="1 2">
    <name type="scientific">Desulfovibrio piger</name>
    <dbReference type="NCBI Taxonomy" id="901"/>
    <lineage>
        <taxon>Bacteria</taxon>
        <taxon>Pseudomonadati</taxon>
        <taxon>Thermodesulfobacteriota</taxon>
        <taxon>Desulfovibrionia</taxon>
        <taxon>Desulfovibrionales</taxon>
        <taxon>Desulfovibrionaceae</taxon>
        <taxon>Desulfovibrio</taxon>
    </lineage>
</organism>
<gene>
    <name evidence="1" type="ORF">DESPIGER_2094</name>
</gene>
<dbReference type="EMBL" id="LT630450">
    <property type="protein sequence ID" value="SFV73916.1"/>
    <property type="molecule type" value="Genomic_DNA"/>
</dbReference>
<dbReference type="AlphaFoldDB" id="A0A1K1LGS1"/>
<reference evidence="2" key="1">
    <citation type="submission" date="2016-10" db="EMBL/GenBank/DDBJ databases">
        <authorList>
            <person name="Wegmann U."/>
        </authorList>
    </citation>
    <scope>NUCLEOTIDE SEQUENCE [LARGE SCALE GENOMIC DNA]</scope>
</reference>
<protein>
    <submittedName>
        <fullName evidence="1">Uncharacterized protein</fullName>
    </submittedName>
</protein>
<evidence type="ECO:0000313" key="2">
    <source>
        <dbReference type="Proteomes" id="UP000186323"/>
    </source>
</evidence>
<evidence type="ECO:0000313" key="1">
    <source>
        <dbReference type="EMBL" id="SFV73916.1"/>
    </source>
</evidence>
<name>A0A1K1LGS1_9BACT</name>